<comment type="caution">
    <text evidence="8">The sequence shown here is derived from an EMBL/GenBank/DDBJ whole genome shotgun (WGS) entry which is preliminary data.</text>
</comment>
<dbReference type="EMBL" id="DYVX01000089">
    <property type="protein sequence ID" value="HJF92928.1"/>
    <property type="molecule type" value="Genomic_DNA"/>
</dbReference>
<dbReference type="PROSITE" id="PS51257">
    <property type="entry name" value="PROKAR_LIPOPROTEIN"/>
    <property type="match status" value="1"/>
</dbReference>
<evidence type="ECO:0000256" key="3">
    <source>
        <dbReference type="ARBA" id="ARBA00022729"/>
    </source>
</evidence>
<reference evidence="8" key="2">
    <citation type="submission" date="2021-09" db="EMBL/GenBank/DDBJ databases">
        <authorList>
            <person name="Gilroy R."/>
        </authorList>
    </citation>
    <scope>NUCLEOTIDE SEQUENCE</scope>
    <source>
        <strain evidence="8">CHK55-1828</strain>
    </source>
</reference>
<dbReference type="Pfam" id="PF07980">
    <property type="entry name" value="SusD_RagB"/>
    <property type="match status" value="1"/>
</dbReference>
<sequence>MKKKTLLYSALLLGSLTWSSCTDMLDKEPLDKFTDSPLFWNNPSSVEGYAATFYNLFTGYGNSGGTGDFFFKSLTDDQVGSGFDNWKYINVPASDGNWSSTWDEIRRANAMITSLNEQATDMDETTKNHWIGVARLMRAWQYWDLVRKYGDCTWLDHVPDINDPLLFAARDDRDDVMDKVLEDLNFACENIEDVDSKTTWSRNMANAMKAHICLWEGTFRKYRTQDENGKAADLEGANKFLQACVDACEQVMPDYTLGTDIASYRAIYNSVTLSGNSEIIFYKEYKKDYFSHSTIAYTCSSTQMDGISKDAFDSFLFLDGKTAANTSYDNTDAGVMEVSAVDGAKHLNIQKLLEVRDQRLGQIVDSVLCYMGNPWQRVVGGIAMTSSSGYGICKFDNVELEASYRQTTTKNYTAAPLYWLSVIYLNYAEAKAELGTITNEDLNNTINKLKARAGLPPITTEVADAGDNDMGVSPLIWEIRRERRCELMLDNDFRYWDLIRWHQLDKLDTERNPDIRLGANLINDRTNEEVEFDGNYIDGYGTNKRTFDKKHYLYPIPSGQITLNPNLGQNQGW</sequence>
<keyword evidence="5" id="KW-0998">Cell outer membrane</keyword>
<name>A0A921HXR8_9BACT</name>
<keyword evidence="3 6" id="KW-0732">Signal</keyword>
<accession>A0A921HXR8</accession>
<proteinExistence type="inferred from homology"/>
<feature type="chain" id="PRO_5036849751" evidence="6">
    <location>
        <begin position="21"/>
        <end position="573"/>
    </location>
</feature>
<keyword evidence="4" id="KW-0472">Membrane</keyword>
<dbReference type="GO" id="GO:0009279">
    <property type="term" value="C:cell outer membrane"/>
    <property type="evidence" value="ECO:0007669"/>
    <property type="project" value="UniProtKB-SubCell"/>
</dbReference>
<evidence type="ECO:0000256" key="2">
    <source>
        <dbReference type="ARBA" id="ARBA00006275"/>
    </source>
</evidence>
<evidence type="ECO:0000256" key="4">
    <source>
        <dbReference type="ARBA" id="ARBA00023136"/>
    </source>
</evidence>
<evidence type="ECO:0000256" key="1">
    <source>
        <dbReference type="ARBA" id="ARBA00004442"/>
    </source>
</evidence>
<gene>
    <name evidence="8" type="ORF">K8W02_11190</name>
</gene>
<reference evidence="8" key="1">
    <citation type="journal article" date="2021" name="PeerJ">
        <title>Extensive microbial diversity within the chicken gut microbiome revealed by metagenomics and culture.</title>
        <authorList>
            <person name="Gilroy R."/>
            <person name="Ravi A."/>
            <person name="Getino M."/>
            <person name="Pursley I."/>
            <person name="Horton D.L."/>
            <person name="Alikhan N.F."/>
            <person name="Baker D."/>
            <person name="Gharbi K."/>
            <person name="Hall N."/>
            <person name="Watson M."/>
            <person name="Adriaenssens E.M."/>
            <person name="Foster-Nyarko E."/>
            <person name="Jarju S."/>
            <person name="Secka A."/>
            <person name="Antonio M."/>
            <person name="Oren A."/>
            <person name="Chaudhuri R.R."/>
            <person name="La Ragione R."/>
            <person name="Hildebrand F."/>
            <person name="Pallen M.J."/>
        </authorList>
    </citation>
    <scope>NUCLEOTIDE SEQUENCE</scope>
    <source>
        <strain evidence="8">CHK55-1828</strain>
    </source>
</reference>
<feature type="domain" description="RagB/SusD" evidence="7">
    <location>
        <begin position="278"/>
        <end position="573"/>
    </location>
</feature>
<dbReference type="AlphaFoldDB" id="A0A921HXR8"/>
<dbReference type="InterPro" id="IPR012944">
    <property type="entry name" value="SusD_RagB_dom"/>
</dbReference>
<organism evidence="8 9">
    <name type="scientific">Mediterranea massiliensis</name>
    <dbReference type="NCBI Taxonomy" id="1841865"/>
    <lineage>
        <taxon>Bacteria</taxon>
        <taxon>Pseudomonadati</taxon>
        <taxon>Bacteroidota</taxon>
        <taxon>Bacteroidia</taxon>
        <taxon>Bacteroidales</taxon>
        <taxon>Bacteroidaceae</taxon>
        <taxon>Mediterranea</taxon>
    </lineage>
</organism>
<comment type="subcellular location">
    <subcellularLocation>
        <location evidence="1">Cell outer membrane</location>
    </subcellularLocation>
</comment>
<evidence type="ECO:0000313" key="8">
    <source>
        <dbReference type="EMBL" id="HJF92928.1"/>
    </source>
</evidence>
<evidence type="ECO:0000313" key="9">
    <source>
        <dbReference type="Proteomes" id="UP000717835"/>
    </source>
</evidence>
<dbReference type="Gene3D" id="1.25.40.390">
    <property type="match status" value="1"/>
</dbReference>
<dbReference type="RefSeq" id="WP_276828832.1">
    <property type="nucleotide sequence ID" value="NZ_DYVX01000089.1"/>
</dbReference>
<protein>
    <submittedName>
        <fullName evidence="8">RagB/SusD family nutrient uptake outer membrane protein</fullName>
    </submittedName>
</protein>
<evidence type="ECO:0000256" key="6">
    <source>
        <dbReference type="SAM" id="SignalP"/>
    </source>
</evidence>
<feature type="signal peptide" evidence="6">
    <location>
        <begin position="1"/>
        <end position="20"/>
    </location>
</feature>
<evidence type="ECO:0000256" key="5">
    <source>
        <dbReference type="ARBA" id="ARBA00023237"/>
    </source>
</evidence>
<dbReference type="InterPro" id="IPR011990">
    <property type="entry name" value="TPR-like_helical_dom_sf"/>
</dbReference>
<evidence type="ECO:0000259" key="7">
    <source>
        <dbReference type="Pfam" id="PF07980"/>
    </source>
</evidence>
<dbReference type="SUPFAM" id="SSF48452">
    <property type="entry name" value="TPR-like"/>
    <property type="match status" value="1"/>
</dbReference>
<dbReference type="Proteomes" id="UP000717835">
    <property type="component" value="Unassembled WGS sequence"/>
</dbReference>
<comment type="similarity">
    <text evidence="2">Belongs to the SusD family.</text>
</comment>